<dbReference type="Pfam" id="PF14493">
    <property type="entry name" value="HTH_40"/>
    <property type="match status" value="1"/>
</dbReference>
<dbReference type="eggNOG" id="COG4955">
    <property type="taxonomic scope" value="Bacteria"/>
</dbReference>
<dbReference type="STRING" id="525309.HMPREF0494_1498"/>
<evidence type="ECO:0000313" key="2">
    <source>
        <dbReference type="EMBL" id="EEW53354.1"/>
    </source>
</evidence>
<keyword evidence="5" id="KW-1185">Reference proteome</keyword>
<protein>
    <recommendedName>
        <fullName evidence="1">Helicase Helix-turn-helix domain-containing protein</fullName>
    </recommendedName>
</protein>
<evidence type="ECO:0000313" key="4">
    <source>
        <dbReference type="Proteomes" id="UP000003675"/>
    </source>
</evidence>
<sequence>MAMNTYLLRLCSYHQPRRERVIENVLTNRQTVATLFWAQQYGILTWLGARRRLSREQFDQEVAALIEAQLLERTEDDGLKLTAAGVSYEETQPPVYQPHFYSWNWLANTHTVQRRLLLAFQVVSELAHQNRCYAPLAVPFTDQEAVRGWFKHVNSPRLVCEVYAELHLLADLLSKEDQYLGIALVNRLIGHDQAGWTIDQLADHLHMSLADALVLDHDLWLAVTAFARQTAGPLAELLRPLIAPAPISRSCRTTVQMVQQGLAVATVADRRRLKLGTVREHLLTAAILTPQQFNWSQLLPPAQRAQLASRYHGDVAQWRFQSWSGDANADFYYFRLYQIYKEHLSNES</sequence>
<dbReference type="EMBL" id="AZDK01000017">
    <property type="protein sequence ID" value="KRK59624.1"/>
    <property type="molecule type" value="Genomic_DNA"/>
</dbReference>
<organism evidence="2 4">
    <name type="scientific">Limosilactobacillus antri DSM 16041</name>
    <dbReference type="NCBI Taxonomy" id="525309"/>
    <lineage>
        <taxon>Bacteria</taxon>
        <taxon>Bacillati</taxon>
        <taxon>Bacillota</taxon>
        <taxon>Bacilli</taxon>
        <taxon>Lactobacillales</taxon>
        <taxon>Lactobacillaceae</taxon>
        <taxon>Limosilactobacillus</taxon>
    </lineage>
</organism>
<feature type="domain" description="Helicase Helix-turn-helix" evidence="1">
    <location>
        <begin position="252"/>
        <end position="309"/>
    </location>
</feature>
<accession>C8P854</accession>
<dbReference type="HOGENOM" id="CLU_066169_1_0_9"/>
<comment type="caution">
    <text evidence="2">The sequence shown here is derived from an EMBL/GenBank/DDBJ whole genome shotgun (WGS) entry which is preliminary data.</text>
</comment>
<dbReference type="InterPro" id="IPR029491">
    <property type="entry name" value="Helicase_HTH"/>
</dbReference>
<dbReference type="PATRIC" id="fig|525309.8.peg.575"/>
<proteinExistence type="predicted"/>
<evidence type="ECO:0000259" key="1">
    <source>
        <dbReference type="Pfam" id="PF14493"/>
    </source>
</evidence>
<dbReference type="AlphaFoldDB" id="C8P854"/>
<dbReference type="EMBL" id="ACLL01000041">
    <property type="protein sequence ID" value="EEW53354.1"/>
    <property type="molecule type" value="Genomic_DNA"/>
</dbReference>
<dbReference type="OrthoDB" id="2146354at2"/>
<dbReference type="Proteomes" id="UP000003675">
    <property type="component" value="Unassembled WGS sequence"/>
</dbReference>
<gene>
    <name evidence="3" type="ORF">FC31_GL000561</name>
    <name evidence="2" type="ORF">HMPREF0494_1498</name>
</gene>
<reference evidence="3 5" key="2">
    <citation type="journal article" date="2015" name="Genome Announc.">
        <title>Expanding the biotechnology potential of lactobacilli through comparative genomics of 213 strains and associated genera.</title>
        <authorList>
            <person name="Sun Z."/>
            <person name="Harris H.M."/>
            <person name="McCann A."/>
            <person name="Guo C."/>
            <person name="Argimon S."/>
            <person name="Zhang W."/>
            <person name="Yang X."/>
            <person name="Jeffery I.B."/>
            <person name="Cooney J.C."/>
            <person name="Kagawa T.F."/>
            <person name="Liu W."/>
            <person name="Song Y."/>
            <person name="Salvetti E."/>
            <person name="Wrobel A."/>
            <person name="Rasinkangas P."/>
            <person name="Parkhill J."/>
            <person name="Rea M.C."/>
            <person name="O'Sullivan O."/>
            <person name="Ritari J."/>
            <person name="Douillard F.P."/>
            <person name="Paul Ross R."/>
            <person name="Yang R."/>
            <person name="Briner A.E."/>
            <person name="Felis G.E."/>
            <person name="de Vos W.M."/>
            <person name="Barrangou R."/>
            <person name="Klaenhammer T.R."/>
            <person name="Caufield P.W."/>
            <person name="Cui Y."/>
            <person name="Zhang H."/>
            <person name="O'Toole P.W."/>
        </authorList>
    </citation>
    <scope>NUCLEOTIDE SEQUENCE [LARGE SCALE GENOMIC DNA]</scope>
    <source>
        <strain evidence="3 5">DSM 16041</strain>
    </source>
</reference>
<evidence type="ECO:0000313" key="3">
    <source>
        <dbReference type="EMBL" id="KRK59624.1"/>
    </source>
</evidence>
<dbReference type="Proteomes" id="UP000051883">
    <property type="component" value="Unassembled WGS sequence"/>
</dbReference>
<reference evidence="2 4" key="1">
    <citation type="submission" date="2009-09" db="EMBL/GenBank/DDBJ databases">
        <authorList>
            <person name="Qin X."/>
            <person name="Bachman B."/>
            <person name="Battles P."/>
            <person name="Bell A."/>
            <person name="Bess C."/>
            <person name="Bickham C."/>
            <person name="Chaboub L."/>
            <person name="Chen D."/>
            <person name="Coyle M."/>
            <person name="Deiros D.R."/>
            <person name="Dinh H."/>
            <person name="Forbes L."/>
            <person name="Fowler G."/>
            <person name="Francisco L."/>
            <person name="Fu Q."/>
            <person name="Gubbala S."/>
            <person name="Hale W."/>
            <person name="Han Y."/>
            <person name="Hemphill L."/>
            <person name="Highlander S.K."/>
            <person name="Hirani K."/>
            <person name="Hogues M."/>
            <person name="Jackson L."/>
            <person name="Jakkamsetti A."/>
            <person name="Javaid M."/>
            <person name="Jiang H."/>
            <person name="Korchina V."/>
            <person name="Kovar C."/>
            <person name="Lara F."/>
            <person name="Lee S."/>
            <person name="Mata R."/>
            <person name="Mathew T."/>
            <person name="Moen C."/>
            <person name="Morales K."/>
            <person name="Munidasa M."/>
            <person name="Nazareth L."/>
            <person name="Ngo R."/>
            <person name="Nguyen L."/>
            <person name="Okwuonu G."/>
            <person name="Ongeri F."/>
            <person name="Patil S."/>
            <person name="Petrosino J."/>
            <person name="Pham C."/>
            <person name="Pham P."/>
            <person name="Pu L.-L."/>
            <person name="Puazo M."/>
            <person name="Raj R."/>
            <person name="Reid J."/>
            <person name="Rouhana J."/>
            <person name="Saada N."/>
            <person name="Shang Y."/>
            <person name="Simmons D."/>
            <person name="Thornton R."/>
            <person name="Warren J."/>
            <person name="Weissenberger G."/>
            <person name="Zhang J."/>
            <person name="Zhang L."/>
            <person name="Zhou C."/>
            <person name="Zhu D."/>
            <person name="Muzny D."/>
            <person name="Worley K."/>
            <person name="Gibbs R."/>
        </authorList>
    </citation>
    <scope>NUCLEOTIDE SEQUENCE [LARGE SCALE GENOMIC DNA]</scope>
    <source>
        <strain evidence="2 4">DSM 16041</strain>
    </source>
</reference>
<name>C8P854_9LACO</name>
<evidence type="ECO:0000313" key="5">
    <source>
        <dbReference type="Proteomes" id="UP000051883"/>
    </source>
</evidence>